<feature type="transmembrane region" description="Helical" evidence="13">
    <location>
        <begin position="836"/>
        <end position="854"/>
    </location>
</feature>
<evidence type="ECO:0000256" key="7">
    <source>
        <dbReference type="ARBA" id="ARBA00022753"/>
    </source>
</evidence>
<dbReference type="Proteomes" id="UP000306102">
    <property type="component" value="Unassembled WGS sequence"/>
</dbReference>
<dbReference type="STRING" id="542762.A0A4S4EY67"/>
<feature type="domain" description="PA" evidence="14">
    <location>
        <begin position="591"/>
        <end position="667"/>
    </location>
</feature>
<evidence type="ECO:0000256" key="11">
    <source>
        <dbReference type="ARBA" id="ARBA00023180"/>
    </source>
</evidence>
<dbReference type="GO" id="GO:0005765">
    <property type="term" value="C:lysosomal membrane"/>
    <property type="evidence" value="ECO:0007669"/>
    <property type="project" value="TreeGrafter"/>
</dbReference>
<dbReference type="EMBL" id="SDRB02001042">
    <property type="protein sequence ID" value="THG22000.1"/>
    <property type="molecule type" value="Genomic_DNA"/>
</dbReference>
<keyword evidence="10 13" id="KW-0472">Membrane</keyword>
<evidence type="ECO:0000256" key="4">
    <source>
        <dbReference type="ARBA" id="ARBA00022670"/>
    </source>
</evidence>
<reference evidence="15 16" key="1">
    <citation type="journal article" date="2018" name="Proc. Natl. Acad. Sci. U.S.A.">
        <title>Draft genome sequence of Camellia sinensis var. sinensis provides insights into the evolution of the tea genome and tea quality.</title>
        <authorList>
            <person name="Wei C."/>
            <person name="Yang H."/>
            <person name="Wang S."/>
            <person name="Zhao J."/>
            <person name="Liu C."/>
            <person name="Gao L."/>
            <person name="Xia E."/>
            <person name="Lu Y."/>
            <person name="Tai Y."/>
            <person name="She G."/>
            <person name="Sun J."/>
            <person name="Cao H."/>
            <person name="Tong W."/>
            <person name="Gao Q."/>
            <person name="Li Y."/>
            <person name="Deng W."/>
            <person name="Jiang X."/>
            <person name="Wang W."/>
            <person name="Chen Q."/>
            <person name="Zhang S."/>
            <person name="Li H."/>
            <person name="Wu J."/>
            <person name="Wang P."/>
            <person name="Li P."/>
            <person name="Shi C."/>
            <person name="Zheng F."/>
            <person name="Jian J."/>
            <person name="Huang B."/>
            <person name="Shan D."/>
            <person name="Shi M."/>
            <person name="Fang C."/>
            <person name="Yue Y."/>
            <person name="Li F."/>
            <person name="Li D."/>
            <person name="Wei S."/>
            <person name="Han B."/>
            <person name="Jiang C."/>
            <person name="Yin Y."/>
            <person name="Xia T."/>
            <person name="Zhang Z."/>
            <person name="Bennetzen J.L."/>
            <person name="Zhao S."/>
            <person name="Wan X."/>
        </authorList>
    </citation>
    <scope>NUCLEOTIDE SEQUENCE [LARGE SCALE GENOMIC DNA]</scope>
    <source>
        <strain evidence="16">cv. Shuchazao</strain>
        <tissue evidence="15">Leaf</tissue>
    </source>
</reference>
<evidence type="ECO:0000256" key="9">
    <source>
        <dbReference type="ARBA" id="ARBA00022989"/>
    </source>
</evidence>
<protein>
    <recommendedName>
        <fullName evidence="14">PA domain-containing protein</fullName>
    </recommendedName>
</protein>
<keyword evidence="7" id="KW-0967">Endosome</keyword>
<dbReference type="GO" id="GO:0033619">
    <property type="term" value="P:membrane protein proteolysis"/>
    <property type="evidence" value="ECO:0007669"/>
    <property type="project" value="TreeGrafter"/>
</dbReference>
<dbReference type="SUPFAM" id="SSF52025">
    <property type="entry name" value="PA domain"/>
    <property type="match status" value="1"/>
</dbReference>
<keyword evidence="16" id="KW-1185">Reference proteome</keyword>
<keyword evidence="11" id="KW-0325">Glycoprotein</keyword>
<dbReference type="GO" id="GO:0042500">
    <property type="term" value="F:aspartic endopeptidase activity, intramembrane cleaving"/>
    <property type="evidence" value="ECO:0007669"/>
    <property type="project" value="InterPro"/>
</dbReference>
<dbReference type="InterPro" id="IPR046450">
    <property type="entry name" value="PA_dom_sf"/>
</dbReference>
<comment type="function">
    <text evidence="1">Intramembrane-cleaving aspartic protease (I-CLiP) that cleaves type II membrane signal peptides in the hydrophobic plane of the membrane.</text>
</comment>
<evidence type="ECO:0000256" key="10">
    <source>
        <dbReference type="ARBA" id="ARBA00023136"/>
    </source>
</evidence>
<comment type="subcellular location">
    <subcellularLocation>
        <location evidence="2">Endosome membrane</location>
        <topology evidence="2">Multi-pass membrane protein</topology>
    </subcellularLocation>
</comment>
<feature type="transmembrane region" description="Helical" evidence="13">
    <location>
        <begin position="927"/>
        <end position="946"/>
    </location>
</feature>
<dbReference type="InterPro" id="IPR006639">
    <property type="entry name" value="Preselin/SPP"/>
</dbReference>
<evidence type="ECO:0000256" key="12">
    <source>
        <dbReference type="SAM" id="MobiDB-lite"/>
    </source>
</evidence>
<dbReference type="Gene3D" id="3.50.30.30">
    <property type="match status" value="1"/>
</dbReference>
<evidence type="ECO:0000256" key="2">
    <source>
        <dbReference type="ARBA" id="ARBA00004337"/>
    </source>
</evidence>
<dbReference type="Pfam" id="PF04258">
    <property type="entry name" value="Peptidase_A22B"/>
    <property type="match status" value="2"/>
</dbReference>
<keyword evidence="9 13" id="KW-1133">Transmembrane helix</keyword>
<dbReference type="PANTHER" id="PTHR12174:SF75">
    <property type="entry name" value="SIGNAL PEPTIDE PEPTIDASE-LIKE 2"/>
    <property type="match status" value="1"/>
</dbReference>
<dbReference type="GO" id="GO:0010008">
    <property type="term" value="C:endosome membrane"/>
    <property type="evidence" value="ECO:0007669"/>
    <property type="project" value="UniProtKB-SubCell"/>
</dbReference>
<dbReference type="FunFam" id="3.50.30.30:FF:000007">
    <property type="entry name" value="Signal peptide peptidase-like 3"/>
    <property type="match status" value="1"/>
</dbReference>
<comment type="caution">
    <text evidence="15">The sequence shown here is derived from an EMBL/GenBank/DDBJ whole genome shotgun (WGS) entry which is preliminary data.</text>
</comment>
<dbReference type="InterPro" id="IPR007369">
    <property type="entry name" value="Peptidase_A22B_SPP"/>
</dbReference>
<dbReference type="AlphaFoldDB" id="A0A4S4EY67"/>
<dbReference type="PANTHER" id="PTHR12174">
    <property type="entry name" value="SIGNAL PEPTIDE PEPTIDASE"/>
    <property type="match status" value="1"/>
</dbReference>
<name>A0A4S4EY67_CAMSN</name>
<comment type="similarity">
    <text evidence="3">Belongs to the peptidase A22B family.</text>
</comment>
<keyword evidence="6" id="KW-0732">Signal</keyword>
<feature type="transmembrane region" description="Helical" evidence="13">
    <location>
        <begin position="777"/>
        <end position="798"/>
    </location>
</feature>
<evidence type="ECO:0000313" key="15">
    <source>
        <dbReference type="EMBL" id="THG22000.1"/>
    </source>
</evidence>
<evidence type="ECO:0000256" key="1">
    <source>
        <dbReference type="ARBA" id="ARBA00003012"/>
    </source>
</evidence>
<feature type="transmembrane region" description="Helical" evidence="13">
    <location>
        <begin position="752"/>
        <end position="770"/>
    </location>
</feature>
<evidence type="ECO:0000256" key="6">
    <source>
        <dbReference type="ARBA" id="ARBA00022729"/>
    </source>
</evidence>
<keyword evidence="8" id="KW-0378">Hydrolase</keyword>
<dbReference type="GO" id="GO:0030660">
    <property type="term" value="C:Golgi-associated vesicle membrane"/>
    <property type="evidence" value="ECO:0007669"/>
    <property type="project" value="TreeGrafter"/>
</dbReference>
<evidence type="ECO:0000259" key="14">
    <source>
        <dbReference type="Pfam" id="PF02225"/>
    </source>
</evidence>
<evidence type="ECO:0000313" key="16">
    <source>
        <dbReference type="Proteomes" id="UP000306102"/>
    </source>
</evidence>
<sequence>MSQDQKFLQRWEFRSRDDDLDSSSEDSKSSSSGKAVLKKHELVSKLILPENDETINTPLFQQESEKGHDRVPFEFGKAHKMHIGRRKKNNAVKNKIKTDSMKKSNRKKNDHLKHEPVLLDDFKIFMESIIEELQVARENSFTWMIEEMKKSVKSDKTTDSNNCLEVLEERVNPDRAIGTITSNEKGKVERSRLSVKKPICSSSNLSDPVTTSPYLTSPTVLSEPRVENHRLGSSPNLVIDASTHRGYFSINHQEGQFGSFSQMGSQNMDCFYWYNAQTSTMGTRFPVPLHQGLGNGFNTPSQAVLENSSCDSNSLGLQMSGGAIRFSGASHALSEHFVANNFPSQLSYKTEGRLLACERQDQKDVQEMGISNHHRGKLLNYTVVLLIFNNPCSVKAGDIVQGDDSAPKKPGCENDFILCLVLFKKKRALDNNDVLHRLYLATKTCAVTLLSMLYRDRGPKHVLPCSCRHSTVLGRPKHVLICAAMLLSTLCLVRKIKTCVATLLRLKHVLLPHCCQHFTVVKHSWFPVLIDFDFNDDRIHLTSQEMVKVQTWVDGIENREFVGVGARFGIAIVSKEKNANQTRLLQSNPRDCCSQPNIKFAGDVIMADRGNCKFTTKANIAEAAGASAVLIINNQKELYKMVCEPDETDLNIHIPAVILPQDAGTSLEKMLMNSSSVSVQLYSPLRPLVDIAEVFLWLMAVGTILCASYWSAWSAREAAIEQDNLLKDASDEFPITKDIGPSGVVDVSTTSAVLFVVVASCFLIVVYKLMSSWFIELLVILFAVGGVEGLLTCLVSLLSRYNNSYLPDTFAFQHSIKGIALIITVLQIVRVPNLKVGTVLLGCAFLYDIFWVFISKELFHESVMIVVARGDKSGEDGIPMLLKIPRMFDPWGGYSIIGFGDILLPGLLIAFSLRYDWLAKKSLRSGYFLWAMFAYGFGLLITYVALNLMDGHGQPALLYIVPFTLGTMLTLGRKRGDLKNLWTIGEPERVCSHVQLLPTEESN</sequence>
<dbReference type="GO" id="GO:0098553">
    <property type="term" value="C:lumenal side of endoplasmic reticulum membrane"/>
    <property type="evidence" value="ECO:0007669"/>
    <property type="project" value="TreeGrafter"/>
</dbReference>
<evidence type="ECO:0000256" key="5">
    <source>
        <dbReference type="ARBA" id="ARBA00022692"/>
    </source>
</evidence>
<evidence type="ECO:0000256" key="3">
    <source>
        <dbReference type="ARBA" id="ARBA00006859"/>
    </source>
</evidence>
<organism evidence="15 16">
    <name type="scientific">Camellia sinensis var. sinensis</name>
    <name type="common">China tea</name>
    <dbReference type="NCBI Taxonomy" id="542762"/>
    <lineage>
        <taxon>Eukaryota</taxon>
        <taxon>Viridiplantae</taxon>
        <taxon>Streptophyta</taxon>
        <taxon>Embryophyta</taxon>
        <taxon>Tracheophyta</taxon>
        <taxon>Spermatophyta</taxon>
        <taxon>Magnoliopsida</taxon>
        <taxon>eudicotyledons</taxon>
        <taxon>Gunneridae</taxon>
        <taxon>Pentapetalae</taxon>
        <taxon>asterids</taxon>
        <taxon>Ericales</taxon>
        <taxon>Theaceae</taxon>
        <taxon>Camellia</taxon>
    </lineage>
</organism>
<accession>A0A4S4EY67</accession>
<evidence type="ECO:0000256" key="8">
    <source>
        <dbReference type="ARBA" id="ARBA00022801"/>
    </source>
</evidence>
<feature type="region of interest" description="Disordered" evidence="12">
    <location>
        <begin position="15"/>
        <end position="36"/>
    </location>
</feature>
<feature type="transmembrane region" description="Helical" evidence="13">
    <location>
        <begin position="952"/>
        <end position="971"/>
    </location>
</feature>
<feature type="transmembrane region" description="Helical" evidence="13">
    <location>
        <begin position="891"/>
        <end position="915"/>
    </location>
</feature>
<proteinExistence type="inferred from homology"/>
<feature type="transmembrane region" description="Helical" evidence="13">
    <location>
        <begin position="810"/>
        <end position="829"/>
    </location>
</feature>
<evidence type="ECO:0000256" key="13">
    <source>
        <dbReference type="SAM" id="Phobius"/>
    </source>
</evidence>
<dbReference type="InterPro" id="IPR003137">
    <property type="entry name" value="PA_domain"/>
</dbReference>
<dbReference type="SMART" id="SM00730">
    <property type="entry name" value="PSN"/>
    <property type="match status" value="1"/>
</dbReference>
<keyword evidence="4" id="KW-0645">Protease</keyword>
<gene>
    <name evidence="15" type="ORF">TEA_017970</name>
</gene>
<dbReference type="Pfam" id="PF02225">
    <property type="entry name" value="PA"/>
    <property type="match status" value="1"/>
</dbReference>
<keyword evidence="5 13" id="KW-0812">Transmembrane</keyword>
<dbReference type="GO" id="GO:0098554">
    <property type="term" value="C:cytoplasmic side of endoplasmic reticulum membrane"/>
    <property type="evidence" value="ECO:0007669"/>
    <property type="project" value="TreeGrafter"/>
</dbReference>